<evidence type="ECO:0000313" key="3">
    <source>
        <dbReference type="Proteomes" id="UP000823775"/>
    </source>
</evidence>
<name>A0ABS8WIP2_DATST</name>
<feature type="region of interest" description="Disordered" evidence="1">
    <location>
        <begin position="41"/>
        <end position="60"/>
    </location>
</feature>
<feature type="compositionally biased region" description="Pro residues" evidence="1">
    <location>
        <begin position="45"/>
        <end position="54"/>
    </location>
</feature>
<comment type="caution">
    <text evidence="2">The sequence shown here is derived from an EMBL/GenBank/DDBJ whole genome shotgun (WGS) entry which is preliminary data.</text>
</comment>
<dbReference type="EMBL" id="JACEIK010007809">
    <property type="protein sequence ID" value="MCE3050678.1"/>
    <property type="molecule type" value="Genomic_DNA"/>
</dbReference>
<accession>A0ABS8WIP2</accession>
<protein>
    <submittedName>
        <fullName evidence="2">Uncharacterized protein</fullName>
    </submittedName>
</protein>
<sequence>LGIIKAASQGAVSTLEQHVHSHRGSPVRGRDSRSQYIGFIVVPSSIPPQPPSPRAPAGEG</sequence>
<evidence type="ECO:0000256" key="1">
    <source>
        <dbReference type="SAM" id="MobiDB-lite"/>
    </source>
</evidence>
<keyword evidence="3" id="KW-1185">Reference proteome</keyword>
<proteinExistence type="predicted"/>
<dbReference type="Proteomes" id="UP000823775">
    <property type="component" value="Unassembled WGS sequence"/>
</dbReference>
<organism evidence="2 3">
    <name type="scientific">Datura stramonium</name>
    <name type="common">Jimsonweed</name>
    <name type="synonym">Common thornapple</name>
    <dbReference type="NCBI Taxonomy" id="4076"/>
    <lineage>
        <taxon>Eukaryota</taxon>
        <taxon>Viridiplantae</taxon>
        <taxon>Streptophyta</taxon>
        <taxon>Embryophyta</taxon>
        <taxon>Tracheophyta</taxon>
        <taxon>Spermatophyta</taxon>
        <taxon>Magnoliopsida</taxon>
        <taxon>eudicotyledons</taxon>
        <taxon>Gunneridae</taxon>
        <taxon>Pentapetalae</taxon>
        <taxon>asterids</taxon>
        <taxon>lamiids</taxon>
        <taxon>Solanales</taxon>
        <taxon>Solanaceae</taxon>
        <taxon>Solanoideae</taxon>
        <taxon>Datureae</taxon>
        <taxon>Datura</taxon>
    </lineage>
</organism>
<feature type="non-terminal residue" evidence="2">
    <location>
        <position position="1"/>
    </location>
</feature>
<feature type="region of interest" description="Disordered" evidence="1">
    <location>
        <begin position="1"/>
        <end position="33"/>
    </location>
</feature>
<gene>
    <name evidence="2" type="ORF">HAX54_047846</name>
</gene>
<evidence type="ECO:0000313" key="2">
    <source>
        <dbReference type="EMBL" id="MCE3050678.1"/>
    </source>
</evidence>
<reference evidence="2 3" key="1">
    <citation type="journal article" date="2021" name="BMC Genomics">
        <title>Datura genome reveals duplications of psychoactive alkaloid biosynthetic genes and high mutation rate following tissue culture.</title>
        <authorList>
            <person name="Rajewski A."/>
            <person name="Carter-House D."/>
            <person name="Stajich J."/>
            <person name="Litt A."/>
        </authorList>
    </citation>
    <scope>NUCLEOTIDE SEQUENCE [LARGE SCALE GENOMIC DNA]</scope>
    <source>
        <strain evidence="2">AR-01</strain>
    </source>
</reference>